<dbReference type="KEGG" id="naz:Aazo_2790"/>
<dbReference type="PROSITE" id="PS50893">
    <property type="entry name" value="ABC_TRANSPORTER_2"/>
    <property type="match status" value="1"/>
</dbReference>
<organism evidence="5 6">
    <name type="scientific">Nostoc azollae (strain 0708)</name>
    <name type="common">Anabaena azollae (strain 0708)</name>
    <dbReference type="NCBI Taxonomy" id="551115"/>
    <lineage>
        <taxon>Bacteria</taxon>
        <taxon>Bacillati</taxon>
        <taxon>Cyanobacteriota</taxon>
        <taxon>Cyanophyceae</taxon>
        <taxon>Nostocales</taxon>
        <taxon>Nostocaceae</taxon>
        <taxon>Trichormus</taxon>
    </lineage>
</organism>
<dbReference type="CDD" id="cd03225">
    <property type="entry name" value="ABC_cobalt_CbiO_domain1"/>
    <property type="match status" value="1"/>
</dbReference>
<evidence type="ECO:0000259" key="4">
    <source>
        <dbReference type="PROSITE" id="PS50893"/>
    </source>
</evidence>
<dbReference type="HOGENOM" id="CLU_000604_1_22_3"/>
<gene>
    <name evidence="5" type="ordered locus">Aazo_2790</name>
</gene>
<dbReference type="InterPro" id="IPR015854">
    <property type="entry name" value="ABC_transpr_LolD-like"/>
</dbReference>
<dbReference type="GO" id="GO:0005524">
    <property type="term" value="F:ATP binding"/>
    <property type="evidence" value="ECO:0007669"/>
    <property type="project" value="UniProtKB-KW"/>
</dbReference>
<evidence type="ECO:0000313" key="5">
    <source>
        <dbReference type="EMBL" id="ADI64644.1"/>
    </source>
</evidence>
<dbReference type="InterPro" id="IPR003439">
    <property type="entry name" value="ABC_transporter-like_ATP-bd"/>
</dbReference>
<keyword evidence="6" id="KW-1185">Reference proteome</keyword>
<dbReference type="RefSeq" id="WP_013191660.1">
    <property type="nucleotide sequence ID" value="NC_014248.1"/>
</dbReference>
<keyword evidence="1" id="KW-0813">Transport</keyword>
<evidence type="ECO:0000256" key="1">
    <source>
        <dbReference type="ARBA" id="ARBA00022448"/>
    </source>
</evidence>
<dbReference type="InterPro" id="IPR015856">
    <property type="entry name" value="ABC_transpr_CbiO/EcfA_su"/>
</dbReference>
<dbReference type="SMART" id="SM00382">
    <property type="entry name" value="AAA"/>
    <property type="match status" value="1"/>
</dbReference>
<dbReference type="OrthoDB" id="422644at2"/>
<evidence type="ECO:0000313" key="6">
    <source>
        <dbReference type="Proteomes" id="UP000001511"/>
    </source>
</evidence>
<name>D7E0I8_NOSA0</name>
<dbReference type="SUPFAM" id="SSF52540">
    <property type="entry name" value="P-loop containing nucleoside triphosphate hydrolases"/>
    <property type="match status" value="1"/>
</dbReference>
<keyword evidence="3" id="KW-0067">ATP-binding</keyword>
<dbReference type="STRING" id="551115.Aazo_2790"/>
<dbReference type="PROSITE" id="PS00211">
    <property type="entry name" value="ABC_TRANSPORTER_1"/>
    <property type="match status" value="1"/>
</dbReference>
<dbReference type="AlphaFoldDB" id="D7E0I8"/>
<evidence type="ECO:0000256" key="3">
    <source>
        <dbReference type="ARBA" id="ARBA00022840"/>
    </source>
</evidence>
<dbReference type="InterPro" id="IPR017871">
    <property type="entry name" value="ABC_transporter-like_CS"/>
</dbReference>
<sequence length="260" mass="29830">MDNFTNQAILRLEQVNLSTRLKTQAQNNLPGYPILQDISFEVFPGDRIIIVGLAGAGKTSLLRLINRLTEPTSGKIYLGNQEYHQISIIQLRQEVTFVQQESKLLGMTVREALAYPLVLRGWSKHKIQERVSYWQEQLQIPEQWLGRTEVQLSAGQRQLVAIARTLVIQPKILLLDEPTFALDPGKASRLIIILKELTQIHKTTILMVNHQLDLAQQFCNRLLHLQKGQILANQHSSEINWEDLKTTLIQAEYQAPEEWI</sequence>
<dbReference type="GO" id="GO:0005886">
    <property type="term" value="C:plasma membrane"/>
    <property type="evidence" value="ECO:0007669"/>
    <property type="project" value="TreeGrafter"/>
</dbReference>
<dbReference type="InterPro" id="IPR027417">
    <property type="entry name" value="P-loop_NTPase"/>
</dbReference>
<dbReference type="GO" id="GO:0016887">
    <property type="term" value="F:ATP hydrolysis activity"/>
    <property type="evidence" value="ECO:0007669"/>
    <property type="project" value="InterPro"/>
</dbReference>
<keyword evidence="2" id="KW-0547">Nucleotide-binding</keyword>
<dbReference type="Gene3D" id="3.40.50.300">
    <property type="entry name" value="P-loop containing nucleotide triphosphate hydrolases"/>
    <property type="match status" value="1"/>
</dbReference>
<proteinExistence type="predicted"/>
<dbReference type="Pfam" id="PF00005">
    <property type="entry name" value="ABC_tran"/>
    <property type="match status" value="1"/>
</dbReference>
<dbReference type="PANTHER" id="PTHR24220">
    <property type="entry name" value="IMPORT ATP-BINDING PROTEIN"/>
    <property type="match status" value="1"/>
</dbReference>
<dbReference type="EMBL" id="CP002059">
    <property type="protein sequence ID" value="ADI64644.1"/>
    <property type="molecule type" value="Genomic_DNA"/>
</dbReference>
<dbReference type="Proteomes" id="UP000001511">
    <property type="component" value="Chromosome"/>
</dbReference>
<dbReference type="eggNOG" id="COG1124">
    <property type="taxonomic scope" value="Bacteria"/>
</dbReference>
<protein>
    <submittedName>
        <fullName evidence="5">ABC transporter related protein</fullName>
    </submittedName>
</protein>
<reference evidence="5 6" key="1">
    <citation type="journal article" date="2010" name="PLoS ONE">
        <title>Genome erosion in a nitrogen-fixing vertically transmitted endosymbiotic multicellular cyanobacterium.</title>
        <authorList>
            <person name="Ran L."/>
            <person name="Larsson J."/>
            <person name="Vigil-Stenman T."/>
            <person name="Nylander J.A."/>
            <person name="Ininbergs K."/>
            <person name="Zheng W.W."/>
            <person name="Lapidus A."/>
            <person name="Lowry S."/>
            <person name="Haselkorn R."/>
            <person name="Bergman B."/>
        </authorList>
    </citation>
    <scope>NUCLEOTIDE SEQUENCE [LARGE SCALE GENOMIC DNA]</scope>
    <source>
        <strain evidence="5 6">0708</strain>
    </source>
</reference>
<feature type="domain" description="ABC transporter" evidence="4">
    <location>
        <begin position="10"/>
        <end position="252"/>
    </location>
</feature>
<accession>D7E0I8</accession>
<evidence type="ECO:0000256" key="2">
    <source>
        <dbReference type="ARBA" id="ARBA00022741"/>
    </source>
</evidence>
<dbReference type="GO" id="GO:0022857">
    <property type="term" value="F:transmembrane transporter activity"/>
    <property type="evidence" value="ECO:0007669"/>
    <property type="project" value="TreeGrafter"/>
</dbReference>
<dbReference type="InterPro" id="IPR003593">
    <property type="entry name" value="AAA+_ATPase"/>
</dbReference>